<feature type="non-terminal residue" evidence="2">
    <location>
        <position position="1"/>
    </location>
</feature>
<name>A0A5J9TU99_9POAL</name>
<reference evidence="2 3" key="1">
    <citation type="journal article" date="2019" name="Sci. Rep.">
        <title>A high-quality genome of Eragrostis curvula grass provides insights into Poaceae evolution and supports new strategies to enhance forage quality.</title>
        <authorList>
            <person name="Carballo J."/>
            <person name="Santos B.A.C.M."/>
            <person name="Zappacosta D."/>
            <person name="Garbus I."/>
            <person name="Selva J.P."/>
            <person name="Gallo C.A."/>
            <person name="Diaz A."/>
            <person name="Albertini E."/>
            <person name="Caccamo M."/>
            <person name="Echenique V."/>
        </authorList>
    </citation>
    <scope>NUCLEOTIDE SEQUENCE [LARGE SCALE GENOMIC DNA]</scope>
    <source>
        <strain evidence="3">cv. Victoria</strain>
        <tissue evidence="2">Leaf</tissue>
    </source>
</reference>
<organism evidence="2 3">
    <name type="scientific">Eragrostis curvula</name>
    <name type="common">weeping love grass</name>
    <dbReference type="NCBI Taxonomy" id="38414"/>
    <lineage>
        <taxon>Eukaryota</taxon>
        <taxon>Viridiplantae</taxon>
        <taxon>Streptophyta</taxon>
        <taxon>Embryophyta</taxon>
        <taxon>Tracheophyta</taxon>
        <taxon>Spermatophyta</taxon>
        <taxon>Magnoliopsida</taxon>
        <taxon>Liliopsida</taxon>
        <taxon>Poales</taxon>
        <taxon>Poaceae</taxon>
        <taxon>PACMAD clade</taxon>
        <taxon>Chloridoideae</taxon>
        <taxon>Eragrostideae</taxon>
        <taxon>Eragrostidinae</taxon>
        <taxon>Eragrostis</taxon>
    </lineage>
</organism>
<accession>A0A5J9TU99</accession>
<sequence>MDARQLVRIWIQNPLSAPTEREPNLAASANAAGSGRCSHTRGRRRTAGKLSFLWSPVPRRPRVVARWGAERQGFMDLLAIARNGMFEILPENKNKQRDN</sequence>
<dbReference type="Gramene" id="TVU14962">
    <property type="protein sequence ID" value="TVU14962"/>
    <property type="gene ID" value="EJB05_38459"/>
</dbReference>
<evidence type="ECO:0000313" key="2">
    <source>
        <dbReference type="EMBL" id="TVU14962.1"/>
    </source>
</evidence>
<protein>
    <submittedName>
        <fullName evidence="2">Uncharacterized protein</fullName>
    </submittedName>
</protein>
<gene>
    <name evidence="2" type="ORF">EJB05_38459</name>
</gene>
<comment type="caution">
    <text evidence="2">The sequence shown here is derived from an EMBL/GenBank/DDBJ whole genome shotgun (WGS) entry which is preliminary data.</text>
</comment>
<evidence type="ECO:0000256" key="1">
    <source>
        <dbReference type="SAM" id="MobiDB-lite"/>
    </source>
</evidence>
<feature type="region of interest" description="Disordered" evidence="1">
    <location>
        <begin position="19"/>
        <end position="43"/>
    </location>
</feature>
<feature type="compositionally biased region" description="Low complexity" evidence="1">
    <location>
        <begin position="24"/>
        <end position="35"/>
    </location>
</feature>
<proteinExistence type="predicted"/>
<dbReference type="EMBL" id="RWGY01000031">
    <property type="protein sequence ID" value="TVU14962.1"/>
    <property type="molecule type" value="Genomic_DNA"/>
</dbReference>
<dbReference type="AlphaFoldDB" id="A0A5J9TU99"/>
<keyword evidence="3" id="KW-1185">Reference proteome</keyword>
<evidence type="ECO:0000313" key="3">
    <source>
        <dbReference type="Proteomes" id="UP000324897"/>
    </source>
</evidence>
<dbReference type="Proteomes" id="UP000324897">
    <property type="component" value="Unassembled WGS sequence"/>
</dbReference>